<dbReference type="EMBL" id="BSPO01000002">
    <property type="protein sequence ID" value="GLS82828.1"/>
    <property type="molecule type" value="Genomic_DNA"/>
</dbReference>
<keyword evidence="2 7" id="KW-0132">Cell division</keyword>
<feature type="topological domain" description="Cytoplasmic" evidence="7">
    <location>
        <begin position="1"/>
        <end position="3"/>
    </location>
</feature>
<evidence type="ECO:0000256" key="5">
    <source>
        <dbReference type="ARBA" id="ARBA00023136"/>
    </source>
</evidence>
<dbReference type="GO" id="GO:0043093">
    <property type="term" value="P:FtsZ-dependent cytokinesis"/>
    <property type="evidence" value="ECO:0007669"/>
    <property type="project" value="UniProtKB-UniRule"/>
</dbReference>
<gene>
    <name evidence="7 8" type="primary">ftsB</name>
    <name evidence="8" type="ORF">GCM10007894_08050</name>
</gene>
<dbReference type="GO" id="GO:0005886">
    <property type="term" value="C:plasma membrane"/>
    <property type="evidence" value="ECO:0007669"/>
    <property type="project" value="UniProtKB-SubCell"/>
</dbReference>
<dbReference type="PANTHER" id="PTHR37485:SF1">
    <property type="entry name" value="CELL DIVISION PROTEIN FTSB"/>
    <property type="match status" value="1"/>
</dbReference>
<evidence type="ECO:0000256" key="1">
    <source>
        <dbReference type="ARBA" id="ARBA00022475"/>
    </source>
</evidence>
<keyword evidence="9" id="KW-1185">Reference proteome</keyword>
<keyword evidence="3 7" id="KW-0812">Transmembrane</keyword>
<keyword evidence="5 7" id="KW-0472">Membrane</keyword>
<dbReference type="AlphaFoldDB" id="A0AA37TM89"/>
<dbReference type="InterPro" id="IPR007060">
    <property type="entry name" value="FtsL/DivIC"/>
</dbReference>
<evidence type="ECO:0000256" key="6">
    <source>
        <dbReference type="ARBA" id="ARBA00023306"/>
    </source>
</evidence>
<keyword evidence="7" id="KW-0997">Cell inner membrane</keyword>
<evidence type="ECO:0000313" key="9">
    <source>
        <dbReference type="Proteomes" id="UP001157439"/>
    </source>
</evidence>
<reference evidence="8 9" key="1">
    <citation type="journal article" date="2014" name="Int. J. Syst. Evol. Microbiol.">
        <title>Complete genome sequence of Corynebacterium casei LMG S-19264T (=DSM 44701T), isolated from a smear-ripened cheese.</title>
        <authorList>
            <consortium name="US DOE Joint Genome Institute (JGI-PGF)"/>
            <person name="Walter F."/>
            <person name="Albersmeier A."/>
            <person name="Kalinowski J."/>
            <person name="Ruckert C."/>
        </authorList>
    </citation>
    <scope>NUCLEOTIDE SEQUENCE [LARGE SCALE GENOMIC DNA]</scope>
    <source>
        <strain evidence="8 9">NBRC 112785</strain>
    </source>
</reference>
<dbReference type="Proteomes" id="UP001157439">
    <property type="component" value="Unassembled WGS sequence"/>
</dbReference>
<sequence length="95" mass="11308">MKRLLVILLVLLGLLQYRLWFGNNSLPQYFQLQSQIQAQQLSNDKLVERNQVLYSEIEDLKEGSEALEERARNELGMIKKNESFYRVINRPLRQQ</sequence>
<proteinExistence type="inferred from homology"/>
<dbReference type="InterPro" id="IPR023081">
    <property type="entry name" value="Cell_div_FtsB"/>
</dbReference>
<comment type="caution">
    <text evidence="8">The sequence shown here is derived from an EMBL/GenBank/DDBJ whole genome shotgun (WGS) entry which is preliminary data.</text>
</comment>
<keyword evidence="6 7" id="KW-0131">Cell cycle</keyword>
<name>A0AA37TM89_9GAMM</name>
<dbReference type="GO" id="GO:0032153">
    <property type="term" value="C:cell division site"/>
    <property type="evidence" value="ECO:0007669"/>
    <property type="project" value="UniProtKB-UniRule"/>
</dbReference>
<comment type="subcellular location">
    <subcellularLocation>
        <location evidence="7">Cell inner membrane</location>
        <topology evidence="7">Single-pass type II membrane protein</topology>
    </subcellularLocation>
    <text evidence="7">Localizes to the division septum.</text>
</comment>
<organism evidence="8 9">
    <name type="scientific">Paraferrimonas haliotis</name>
    <dbReference type="NCBI Taxonomy" id="2013866"/>
    <lineage>
        <taxon>Bacteria</taxon>
        <taxon>Pseudomonadati</taxon>
        <taxon>Pseudomonadota</taxon>
        <taxon>Gammaproteobacteria</taxon>
        <taxon>Alteromonadales</taxon>
        <taxon>Ferrimonadaceae</taxon>
        <taxon>Paraferrimonas</taxon>
    </lineage>
</organism>
<dbReference type="GO" id="GO:0030428">
    <property type="term" value="C:cell septum"/>
    <property type="evidence" value="ECO:0007669"/>
    <property type="project" value="TreeGrafter"/>
</dbReference>
<protein>
    <recommendedName>
        <fullName evidence="7">Cell division protein FtsB</fullName>
    </recommendedName>
</protein>
<dbReference type="RefSeq" id="WP_095499628.1">
    <property type="nucleotide sequence ID" value="NZ_BSPO01000002.1"/>
</dbReference>
<evidence type="ECO:0000256" key="2">
    <source>
        <dbReference type="ARBA" id="ARBA00022618"/>
    </source>
</evidence>
<comment type="subunit">
    <text evidence="7">Part of a complex composed of FtsB, FtsL and FtsQ.</text>
</comment>
<accession>A0AA37TM89</accession>
<dbReference type="NCBIfam" id="NF002058">
    <property type="entry name" value="PRK00888.1"/>
    <property type="match status" value="1"/>
</dbReference>
<evidence type="ECO:0000256" key="3">
    <source>
        <dbReference type="ARBA" id="ARBA00022692"/>
    </source>
</evidence>
<comment type="similarity">
    <text evidence="7">Belongs to the FtsB family.</text>
</comment>
<dbReference type="PANTHER" id="PTHR37485">
    <property type="entry name" value="CELL DIVISION PROTEIN FTSB"/>
    <property type="match status" value="1"/>
</dbReference>
<evidence type="ECO:0000256" key="4">
    <source>
        <dbReference type="ARBA" id="ARBA00022989"/>
    </source>
</evidence>
<keyword evidence="1 7" id="KW-1003">Cell membrane</keyword>
<evidence type="ECO:0000256" key="7">
    <source>
        <dbReference type="HAMAP-Rule" id="MF_00599"/>
    </source>
</evidence>
<feature type="topological domain" description="Periplasmic" evidence="7">
    <location>
        <begin position="22"/>
        <end position="95"/>
    </location>
</feature>
<dbReference type="Pfam" id="PF04977">
    <property type="entry name" value="DivIC"/>
    <property type="match status" value="1"/>
</dbReference>
<comment type="function">
    <text evidence="7">Essential cell division protein. May link together the upstream cell division proteins, which are predominantly cytoplasmic, with the downstream cell division proteins, which are predominantly periplasmic.</text>
</comment>
<dbReference type="HAMAP" id="MF_00599">
    <property type="entry name" value="FtsB"/>
    <property type="match status" value="1"/>
</dbReference>
<keyword evidence="4 7" id="KW-1133">Transmembrane helix</keyword>
<evidence type="ECO:0000313" key="8">
    <source>
        <dbReference type="EMBL" id="GLS82828.1"/>
    </source>
</evidence>